<keyword evidence="1" id="KW-0812">Transmembrane</keyword>
<dbReference type="OrthoDB" id="10499069at2759"/>
<feature type="transmembrane region" description="Helical" evidence="1">
    <location>
        <begin position="42"/>
        <end position="63"/>
    </location>
</feature>
<gene>
    <name evidence="2" type="ORF">MUK42_37450</name>
</gene>
<reference evidence="2" key="1">
    <citation type="submission" date="2022-05" db="EMBL/GenBank/DDBJ databases">
        <title>The Musa troglodytarum L. genome provides insights into the mechanism of non-climacteric behaviour and enrichment of carotenoids.</title>
        <authorList>
            <person name="Wang J."/>
        </authorList>
    </citation>
    <scope>NUCLEOTIDE SEQUENCE</scope>
    <source>
        <tissue evidence="2">Leaf</tissue>
    </source>
</reference>
<evidence type="ECO:0000256" key="1">
    <source>
        <dbReference type="SAM" id="Phobius"/>
    </source>
</evidence>
<evidence type="ECO:0000313" key="3">
    <source>
        <dbReference type="Proteomes" id="UP001055439"/>
    </source>
</evidence>
<keyword evidence="1" id="KW-0472">Membrane</keyword>
<protein>
    <submittedName>
        <fullName evidence="2">Uncharacterized protein</fullName>
    </submittedName>
</protein>
<proteinExistence type="predicted"/>
<dbReference type="AlphaFoldDB" id="A0A9E7KA47"/>
<organism evidence="2 3">
    <name type="scientific">Musa troglodytarum</name>
    <name type="common">fe'i banana</name>
    <dbReference type="NCBI Taxonomy" id="320322"/>
    <lineage>
        <taxon>Eukaryota</taxon>
        <taxon>Viridiplantae</taxon>
        <taxon>Streptophyta</taxon>
        <taxon>Embryophyta</taxon>
        <taxon>Tracheophyta</taxon>
        <taxon>Spermatophyta</taxon>
        <taxon>Magnoliopsida</taxon>
        <taxon>Liliopsida</taxon>
        <taxon>Zingiberales</taxon>
        <taxon>Musaceae</taxon>
        <taxon>Musa</taxon>
    </lineage>
</organism>
<sequence length="68" mass="8012">MASCWTGDFEHRMSISLCWHQYTNYWNGFTHHIHDVPWMKGIYSFLRGLLLGAVAMLDSALWYSSQRS</sequence>
<keyword evidence="3" id="KW-1185">Reference proteome</keyword>
<dbReference type="Proteomes" id="UP001055439">
    <property type="component" value="Chromosome 6"/>
</dbReference>
<keyword evidence="1" id="KW-1133">Transmembrane helix</keyword>
<dbReference type="EMBL" id="CP097508">
    <property type="protein sequence ID" value="URE12473.1"/>
    <property type="molecule type" value="Genomic_DNA"/>
</dbReference>
<accession>A0A9E7KA47</accession>
<name>A0A9E7KA47_9LILI</name>
<evidence type="ECO:0000313" key="2">
    <source>
        <dbReference type="EMBL" id="URE12473.1"/>
    </source>
</evidence>